<evidence type="ECO:0000313" key="4">
    <source>
        <dbReference type="Proteomes" id="UP000015620"/>
    </source>
</evidence>
<evidence type="ECO:0000313" key="3">
    <source>
        <dbReference type="EMBL" id="AGT45171.1"/>
    </source>
</evidence>
<dbReference type="STRING" id="1291379.TPE_2699"/>
<dbReference type="InterPro" id="IPR007329">
    <property type="entry name" value="FMN-bd"/>
</dbReference>
<sequence>MKNKIVTSVLMLFCILPFCTSCSKSKVVYTAGDYTASAKGYAGPVAVEVTFDEYSILSVKIISHNETLDIGDRAVNELPAKIVNAQSWEVDAITAATITSKAICNAVKDCTEQAKIKK</sequence>
<reference evidence="3 4" key="1">
    <citation type="journal article" date="2013" name="PLoS ONE">
        <title>Genome-Wide Relatedness of Treponema pedis, from Gingiva and Necrotic Skin Lesions of Pigs, with the Human Oral Pathogen Treponema denticola.</title>
        <authorList>
            <person name="Svartstrom O."/>
            <person name="Mushtaq M."/>
            <person name="Pringle M."/>
            <person name="Segerman B."/>
        </authorList>
    </citation>
    <scope>NUCLEOTIDE SEQUENCE [LARGE SCALE GENOMIC DNA]</scope>
    <source>
        <strain evidence="3">T A4</strain>
    </source>
</reference>
<name>S6A594_9SPIR</name>
<dbReference type="EMBL" id="CP004120">
    <property type="protein sequence ID" value="AGT45171.1"/>
    <property type="molecule type" value="Genomic_DNA"/>
</dbReference>
<proteinExistence type="predicted"/>
<dbReference type="AlphaFoldDB" id="S6A594"/>
<dbReference type="SMART" id="SM00900">
    <property type="entry name" value="FMN_bind"/>
    <property type="match status" value="1"/>
</dbReference>
<protein>
    <submittedName>
        <fullName evidence="3">Fumarate reductase/succinate dehydrogenaseflavoprotein domain-containing protein</fullName>
    </submittedName>
</protein>
<dbReference type="GO" id="GO:0016020">
    <property type="term" value="C:membrane"/>
    <property type="evidence" value="ECO:0007669"/>
    <property type="project" value="InterPro"/>
</dbReference>
<dbReference type="RefSeq" id="WP_020966466.1">
    <property type="nucleotide sequence ID" value="NC_022097.1"/>
</dbReference>
<organism evidence="3 4">
    <name type="scientific">Treponema pedis str. T A4</name>
    <dbReference type="NCBI Taxonomy" id="1291379"/>
    <lineage>
        <taxon>Bacteria</taxon>
        <taxon>Pseudomonadati</taxon>
        <taxon>Spirochaetota</taxon>
        <taxon>Spirochaetia</taxon>
        <taxon>Spirochaetales</taxon>
        <taxon>Treponemataceae</taxon>
        <taxon>Treponema</taxon>
    </lineage>
</organism>
<dbReference type="GeneID" id="301091107"/>
<dbReference type="Gene3D" id="3.90.1010.20">
    <property type="match status" value="1"/>
</dbReference>
<dbReference type="Pfam" id="PF04205">
    <property type="entry name" value="FMN_bind"/>
    <property type="match status" value="1"/>
</dbReference>
<evidence type="ECO:0000256" key="1">
    <source>
        <dbReference type="SAM" id="SignalP"/>
    </source>
</evidence>
<dbReference type="GO" id="GO:0010181">
    <property type="term" value="F:FMN binding"/>
    <property type="evidence" value="ECO:0007669"/>
    <property type="project" value="InterPro"/>
</dbReference>
<dbReference type="KEGG" id="tped:TPE_2699"/>
<feature type="chain" id="PRO_5004545317" evidence="1">
    <location>
        <begin position="24"/>
        <end position="118"/>
    </location>
</feature>
<keyword evidence="4" id="KW-1185">Reference proteome</keyword>
<feature type="domain" description="FMN-binding" evidence="2">
    <location>
        <begin position="40"/>
        <end position="114"/>
    </location>
</feature>
<dbReference type="PATRIC" id="fig|1291379.3.peg.2672"/>
<keyword evidence="1" id="KW-0732">Signal</keyword>
<feature type="signal peptide" evidence="1">
    <location>
        <begin position="1"/>
        <end position="23"/>
    </location>
</feature>
<dbReference type="Proteomes" id="UP000015620">
    <property type="component" value="Chromosome"/>
</dbReference>
<gene>
    <name evidence="3" type="ORF">TPE_2699</name>
</gene>
<evidence type="ECO:0000259" key="2">
    <source>
        <dbReference type="SMART" id="SM00900"/>
    </source>
</evidence>
<accession>S6A594</accession>
<dbReference type="HOGENOM" id="CLU_096350_2_1_12"/>